<dbReference type="RefSeq" id="WP_377721135.1">
    <property type="nucleotide sequence ID" value="NZ_JBHSAM010000033.1"/>
</dbReference>
<dbReference type="InterPro" id="IPR000073">
    <property type="entry name" value="AB_hydrolase_1"/>
</dbReference>
<evidence type="ECO:0000313" key="3">
    <source>
        <dbReference type="Proteomes" id="UP001595715"/>
    </source>
</evidence>
<organism evidence="2 3">
    <name type="scientific">Paenibacillus xanthanilyticus</name>
    <dbReference type="NCBI Taxonomy" id="1783531"/>
    <lineage>
        <taxon>Bacteria</taxon>
        <taxon>Bacillati</taxon>
        <taxon>Bacillota</taxon>
        <taxon>Bacilli</taxon>
        <taxon>Bacillales</taxon>
        <taxon>Paenibacillaceae</taxon>
        <taxon>Paenibacillus</taxon>
    </lineage>
</organism>
<keyword evidence="2" id="KW-0378">Hydrolase</keyword>
<dbReference type="InterPro" id="IPR029058">
    <property type="entry name" value="AB_hydrolase_fold"/>
</dbReference>
<evidence type="ECO:0000259" key="1">
    <source>
        <dbReference type="Pfam" id="PF00561"/>
    </source>
</evidence>
<protein>
    <submittedName>
        <fullName evidence="2">Alpha/beta fold hydrolase</fullName>
    </submittedName>
</protein>
<name>A0ABV8K8Y0_9BACL</name>
<dbReference type="Gene3D" id="3.40.50.1820">
    <property type="entry name" value="alpha/beta hydrolase"/>
    <property type="match status" value="1"/>
</dbReference>
<feature type="domain" description="AB hydrolase-1" evidence="1">
    <location>
        <begin position="32"/>
        <end position="129"/>
    </location>
</feature>
<dbReference type="EMBL" id="JBHSAM010000033">
    <property type="protein sequence ID" value="MFC4102511.1"/>
    <property type="molecule type" value="Genomic_DNA"/>
</dbReference>
<sequence>MPDHKAKYIGEHDLFLEIYEGDNLSDSAHKRPPLLFVHGAFTGSWMWSKYIPHFVREGWTCYAMNMRSHYKSRVLDMTQITFDDYLADIQEVMAECGVPPIVIGFSMGGILGQKLAESADIAGLVLIDSVISREVYEAVPYEHLEQPIMSLVVPAPTREELATMDESAEDIAFQRKYLTMESAKAFNAFVFSPESKGISVDSGSITCPCLVIKAVNNDGDDRRGRVMAEQLRAEYKGLWKTTHTGVLVGQRYREAVDAVLDWLRKSFDHADR</sequence>
<dbReference type="PANTHER" id="PTHR43194:SF2">
    <property type="entry name" value="PEROXISOMAL MEMBRANE PROTEIN LPX1"/>
    <property type="match status" value="1"/>
</dbReference>
<dbReference type="PANTHER" id="PTHR43194">
    <property type="entry name" value="HYDROLASE ALPHA/BETA FOLD FAMILY"/>
    <property type="match status" value="1"/>
</dbReference>
<dbReference type="Proteomes" id="UP001595715">
    <property type="component" value="Unassembled WGS sequence"/>
</dbReference>
<proteinExistence type="predicted"/>
<dbReference type="SUPFAM" id="SSF53474">
    <property type="entry name" value="alpha/beta-Hydrolases"/>
    <property type="match status" value="1"/>
</dbReference>
<evidence type="ECO:0000313" key="2">
    <source>
        <dbReference type="EMBL" id="MFC4102511.1"/>
    </source>
</evidence>
<reference evidence="3" key="1">
    <citation type="journal article" date="2019" name="Int. J. Syst. Evol. Microbiol.">
        <title>The Global Catalogue of Microorganisms (GCM) 10K type strain sequencing project: providing services to taxonomists for standard genome sequencing and annotation.</title>
        <authorList>
            <consortium name="The Broad Institute Genomics Platform"/>
            <consortium name="The Broad Institute Genome Sequencing Center for Infectious Disease"/>
            <person name="Wu L."/>
            <person name="Ma J."/>
        </authorList>
    </citation>
    <scope>NUCLEOTIDE SEQUENCE [LARGE SCALE GENOMIC DNA]</scope>
    <source>
        <strain evidence="3">IBRC-M 10987</strain>
    </source>
</reference>
<dbReference type="Pfam" id="PF00561">
    <property type="entry name" value="Abhydrolase_1"/>
    <property type="match status" value="1"/>
</dbReference>
<accession>A0ABV8K8Y0</accession>
<dbReference type="InterPro" id="IPR050228">
    <property type="entry name" value="Carboxylesterase_BioH"/>
</dbReference>
<comment type="caution">
    <text evidence="2">The sequence shown here is derived from an EMBL/GenBank/DDBJ whole genome shotgun (WGS) entry which is preliminary data.</text>
</comment>
<dbReference type="GO" id="GO:0016787">
    <property type="term" value="F:hydrolase activity"/>
    <property type="evidence" value="ECO:0007669"/>
    <property type="project" value="UniProtKB-KW"/>
</dbReference>
<gene>
    <name evidence="2" type="ORF">ACFOZ8_23100</name>
</gene>
<keyword evidence="3" id="KW-1185">Reference proteome</keyword>